<evidence type="ECO:0000313" key="1">
    <source>
        <dbReference type="EMBL" id="KAF5184439.1"/>
    </source>
</evidence>
<reference evidence="1 2" key="1">
    <citation type="submission" date="2020-06" db="EMBL/GenBank/DDBJ databases">
        <title>Transcriptomic and genomic resources for Thalictrum thalictroides and T. hernandezii: Facilitating candidate gene discovery in an emerging model plant lineage.</title>
        <authorList>
            <person name="Arias T."/>
            <person name="Riano-Pachon D.M."/>
            <person name="Di Stilio V.S."/>
        </authorList>
    </citation>
    <scope>NUCLEOTIDE SEQUENCE [LARGE SCALE GENOMIC DNA]</scope>
    <source>
        <strain evidence="2">cv. WT478/WT964</strain>
        <tissue evidence="1">Leaves</tissue>
    </source>
</reference>
<comment type="caution">
    <text evidence="1">The sequence shown here is derived from an EMBL/GenBank/DDBJ whole genome shotgun (WGS) entry which is preliminary data.</text>
</comment>
<accession>A0A7J6VH64</accession>
<gene>
    <name evidence="1" type="ORF">FRX31_025973</name>
</gene>
<keyword evidence="2" id="KW-1185">Reference proteome</keyword>
<dbReference type="Proteomes" id="UP000554482">
    <property type="component" value="Unassembled WGS sequence"/>
</dbReference>
<name>A0A7J6VH64_THATH</name>
<proteinExistence type="predicted"/>
<dbReference type="EMBL" id="JABWDY010032117">
    <property type="protein sequence ID" value="KAF5184439.1"/>
    <property type="molecule type" value="Genomic_DNA"/>
</dbReference>
<dbReference type="AlphaFoldDB" id="A0A7J6VH64"/>
<evidence type="ECO:0000313" key="2">
    <source>
        <dbReference type="Proteomes" id="UP000554482"/>
    </source>
</evidence>
<dbReference type="OrthoDB" id="1938131at2759"/>
<organism evidence="1 2">
    <name type="scientific">Thalictrum thalictroides</name>
    <name type="common">Rue-anemone</name>
    <name type="synonym">Anemone thalictroides</name>
    <dbReference type="NCBI Taxonomy" id="46969"/>
    <lineage>
        <taxon>Eukaryota</taxon>
        <taxon>Viridiplantae</taxon>
        <taxon>Streptophyta</taxon>
        <taxon>Embryophyta</taxon>
        <taxon>Tracheophyta</taxon>
        <taxon>Spermatophyta</taxon>
        <taxon>Magnoliopsida</taxon>
        <taxon>Ranunculales</taxon>
        <taxon>Ranunculaceae</taxon>
        <taxon>Thalictroideae</taxon>
        <taxon>Thalictrum</taxon>
    </lineage>
</organism>
<protein>
    <submittedName>
        <fullName evidence="1">Uncharacterized protein</fullName>
    </submittedName>
</protein>
<sequence length="138" mass="15903">MGIGYGGGLYIVQARWGLVFRNNQCEVMGTGYGGLGVYIATNFFAEGWDNLWIEADFESAMRSFQTNSIYWLFKADWETTRSKLPSLILSVNRREVTLRLMHVRKNEVTCRNGRDVGGLVNHHATFQWRTQTRYTIVL</sequence>